<evidence type="ECO:0000256" key="7">
    <source>
        <dbReference type="RuleBase" id="RU361183"/>
    </source>
</evidence>
<feature type="domain" description="Peptidase M12A" evidence="8">
    <location>
        <begin position="262"/>
        <end position="357"/>
    </location>
</feature>
<keyword evidence="2 7" id="KW-0479">Metal-binding</keyword>
<evidence type="ECO:0000313" key="9">
    <source>
        <dbReference type="EMBL" id="OQV23275.1"/>
    </source>
</evidence>
<dbReference type="EC" id="3.4.24.-" evidence="7"/>
<dbReference type="InterPro" id="IPR024079">
    <property type="entry name" value="MetalloPept_cat_dom_sf"/>
</dbReference>
<dbReference type="Proteomes" id="UP000192578">
    <property type="component" value="Unassembled WGS sequence"/>
</dbReference>
<keyword evidence="4 7" id="KW-0862">Zinc</keyword>
<dbReference type="OrthoDB" id="291007at2759"/>
<comment type="caution">
    <text evidence="9">The sequence shown here is derived from an EMBL/GenBank/DDBJ whole genome shotgun (WGS) entry which is preliminary data.</text>
</comment>
<keyword evidence="10" id="KW-1185">Reference proteome</keyword>
<dbReference type="SUPFAM" id="SSF55486">
    <property type="entry name" value="Metalloproteases ('zincins'), catalytic domain"/>
    <property type="match status" value="1"/>
</dbReference>
<keyword evidence="5 7" id="KW-0482">Metalloprotease</keyword>
<organism evidence="9 10">
    <name type="scientific">Hypsibius exemplaris</name>
    <name type="common">Freshwater tardigrade</name>
    <dbReference type="NCBI Taxonomy" id="2072580"/>
    <lineage>
        <taxon>Eukaryota</taxon>
        <taxon>Metazoa</taxon>
        <taxon>Ecdysozoa</taxon>
        <taxon>Tardigrada</taxon>
        <taxon>Eutardigrada</taxon>
        <taxon>Parachela</taxon>
        <taxon>Hypsibioidea</taxon>
        <taxon>Hypsibiidae</taxon>
        <taxon>Hypsibius</taxon>
    </lineage>
</organism>
<evidence type="ECO:0000256" key="6">
    <source>
        <dbReference type="PROSITE-ProRule" id="PRU01211"/>
    </source>
</evidence>
<evidence type="ECO:0000259" key="8">
    <source>
        <dbReference type="PROSITE" id="PS51864"/>
    </source>
</evidence>
<sequence>MSVEFANKATARFKCFDSSNSGTLRITEAFYTESFVPIGNSCVIPEQPCRKMNVAKEVRAMCECAQSCALDRTFVDRTRKRKNCFGVDETAMRLIVFHTCDCALKSHQGYLDEQTSSANGTDCSTTTVPSQSVQLPKSKSPHNYSAAGCCGSKSKAFCGDNLPSKCGHKSENWRAVLPPLQPAYDPSEKHVLSVFSLQTITHPAVVIASILKREHPCAGYCYDPTKEVCYPNNASSTGYTTCPIGHNLCWKDCYDSVEKTCFYYEQARSNRDDFIDINLTNIAKDKQGQFQKYDNSLPYGEQYDFGSVLHYEMSDFAIDPAQWTIRPKVQYAGTEISSRRNLSEIDVRKINKMYKSMIIVMGLNFAWEDALFQMPHRGCYFPYDAAQA</sequence>
<evidence type="ECO:0000256" key="3">
    <source>
        <dbReference type="ARBA" id="ARBA00022801"/>
    </source>
</evidence>
<evidence type="ECO:0000256" key="1">
    <source>
        <dbReference type="ARBA" id="ARBA00022670"/>
    </source>
</evidence>
<evidence type="ECO:0000256" key="4">
    <source>
        <dbReference type="ARBA" id="ARBA00022833"/>
    </source>
</evidence>
<dbReference type="GO" id="GO:0004222">
    <property type="term" value="F:metalloendopeptidase activity"/>
    <property type="evidence" value="ECO:0007669"/>
    <property type="project" value="UniProtKB-UniRule"/>
</dbReference>
<evidence type="ECO:0000256" key="5">
    <source>
        <dbReference type="ARBA" id="ARBA00023049"/>
    </source>
</evidence>
<dbReference type="EMBL" id="MTYJ01000012">
    <property type="protein sequence ID" value="OQV23275.1"/>
    <property type="molecule type" value="Genomic_DNA"/>
</dbReference>
<comment type="caution">
    <text evidence="6">Lacks conserved residue(s) required for the propagation of feature annotation.</text>
</comment>
<evidence type="ECO:0000313" key="10">
    <source>
        <dbReference type="Proteomes" id="UP000192578"/>
    </source>
</evidence>
<comment type="cofactor">
    <cofactor evidence="7">
        <name>Zn(2+)</name>
        <dbReference type="ChEBI" id="CHEBI:29105"/>
    </cofactor>
    <text evidence="7">Binds 1 zinc ion per subunit.</text>
</comment>
<dbReference type="Gene3D" id="3.40.390.10">
    <property type="entry name" value="Collagenase (Catalytic Domain)"/>
    <property type="match status" value="1"/>
</dbReference>
<dbReference type="Pfam" id="PF01400">
    <property type="entry name" value="Astacin"/>
    <property type="match status" value="1"/>
</dbReference>
<name>A0A1W0X6W8_HYPEX</name>
<protein>
    <recommendedName>
        <fullName evidence="7">Metalloendopeptidase</fullName>
        <ecNumber evidence="7">3.4.24.-</ecNumber>
    </recommendedName>
</protein>
<proteinExistence type="predicted"/>
<keyword evidence="1 7" id="KW-0645">Protease</keyword>
<keyword evidence="3 7" id="KW-0378">Hydrolase</keyword>
<dbReference type="PROSITE" id="PS51864">
    <property type="entry name" value="ASTACIN"/>
    <property type="match status" value="1"/>
</dbReference>
<dbReference type="PANTHER" id="PTHR10127:SF780">
    <property type="entry name" value="METALLOENDOPEPTIDASE"/>
    <property type="match status" value="1"/>
</dbReference>
<dbReference type="PANTHER" id="PTHR10127">
    <property type="entry name" value="DISCOIDIN, CUB, EGF, LAMININ , AND ZINC METALLOPROTEASE DOMAIN CONTAINING"/>
    <property type="match status" value="1"/>
</dbReference>
<dbReference type="PRINTS" id="PR00480">
    <property type="entry name" value="ASTACIN"/>
</dbReference>
<gene>
    <name evidence="9" type="ORF">BV898_02727</name>
</gene>
<reference evidence="10" key="1">
    <citation type="submission" date="2017-01" db="EMBL/GenBank/DDBJ databases">
        <title>Comparative genomics of anhydrobiosis in the tardigrade Hypsibius dujardini.</title>
        <authorList>
            <person name="Yoshida Y."/>
            <person name="Koutsovoulos G."/>
            <person name="Laetsch D."/>
            <person name="Stevens L."/>
            <person name="Kumar S."/>
            <person name="Horikawa D."/>
            <person name="Ishino K."/>
            <person name="Komine S."/>
            <person name="Tomita M."/>
            <person name="Blaxter M."/>
            <person name="Arakawa K."/>
        </authorList>
    </citation>
    <scope>NUCLEOTIDE SEQUENCE [LARGE SCALE GENOMIC DNA]</scope>
    <source>
        <strain evidence="10">Z151</strain>
    </source>
</reference>
<accession>A0A1W0X6W8</accession>
<evidence type="ECO:0000256" key="2">
    <source>
        <dbReference type="ARBA" id="ARBA00022723"/>
    </source>
</evidence>
<dbReference type="GO" id="GO:0046872">
    <property type="term" value="F:metal ion binding"/>
    <property type="evidence" value="ECO:0007669"/>
    <property type="project" value="UniProtKB-KW"/>
</dbReference>
<dbReference type="AlphaFoldDB" id="A0A1W0X6W8"/>
<dbReference type="InterPro" id="IPR001506">
    <property type="entry name" value="Peptidase_M12A"/>
</dbReference>
<dbReference type="GO" id="GO:0006508">
    <property type="term" value="P:proteolysis"/>
    <property type="evidence" value="ECO:0007669"/>
    <property type="project" value="UniProtKB-KW"/>
</dbReference>